<reference evidence="2" key="1">
    <citation type="journal article" date="2020" name="Nat. Commun.">
        <title>Large-scale genome sequencing of mycorrhizal fungi provides insights into the early evolution of symbiotic traits.</title>
        <authorList>
            <person name="Miyauchi S."/>
            <person name="Kiss E."/>
            <person name="Kuo A."/>
            <person name="Drula E."/>
            <person name="Kohler A."/>
            <person name="Sanchez-Garcia M."/>
            <person name="Morin E."/>
            <person name="Andreopoulos B."/>
            <person name="Barry K.W."/>
            <person name="Bonito G."/>
            <person name="Buee M."/>
            <person name="Carver A."/>
            <person name="Chen C."/>
            <person name="Cichocki N."/>
            <person name="Clum A."/>
            <person name="Culley D."/>
            <person name="Crous P.W."/>
            <person name="Fauchery L."/>
            <person name="Girlanda M."/>
            <person name="Hayes R.D."/>
            <person name="Keri Z."/>
            <person name="LaButti K."/>
            <person name="Lipzen A."/>
            <person name="Lombard V."/>
            <person name="Magnuson J."/>
            <person name="Maillard F."/>
            <person name="Murat C."/>
            <person name="Nolan M."/>
            <person name="Ohm R.A."/>
            <person name="Pangilinan J."/>
            <person name="Pereira M.F."/>
            <person name="Perotto S."/>
            <person name="Peter M."/>
            <person name="Pfister S."/>
            <person name="Riley R."/>
            <person name="Sitrit Y."/>
            <person name="Stielow J.B."/>
            <person name="Szollosi G."/>
            <person name="Zifcakova L."/>
            <person name="Stursova M."/>
            <person name="Spatafora J.W."/>
            <person name="Tedersoo L."/>
            <person name="Vaario L.M."/>
            <person name="Yamada A."/>
            <person name="Yan M."/>
            <person name="Wang P."/>
            <person name="Xu J."/>
            <person name="Bruns T."/>
            <person name="Baldrian P."/>
            <person name="Vilgalys R."/>
            <person name="Dunand C."/>
            <person name="Henrissat B."/>
            <person name="Grigoriev I.V."/>
            <person name="Hibbett D."/>
            <person name="Nagy L.G."/>
            <person name="Martin F.M."/>
        </authorList>
    </citation>
    <scope>NUCLEOTIDE SEQUENCE</scope>
    <source>
        <strain evidence="2">UP504</strain>
    </source>
</reference>
<dbReference type="Proteomes" id="UP000886523">
    <property type="component" value="Unassembled WGS sequence"/>
</dbReference>
<protein>
    <submittedName>
        <fullName evidence="2">Uncharacterized protein</fullName>
    </submittedName>
</protein>
<evidence type="ECO:0000313" key="3">
    <source>
        <dbReference type="Proteomes" id="UP000886523"/>
    </source>
</evidence>
<dbReference type="EMBL" id="MU129180">
    <property type="protein sequence ID" value="KAF9504992.1"/>
    <property type="molecule type" value="Genomic_DNA"/>
</dbReference>
<feature type="region of interest" description="Disordered" evidence="1">
    <location>
        <begin position="244"/>
        <end position="315"/>
    </location>
</feature>
<comment type="caution">
    <text evidence="2">The sequence shown here is derived from an EMBL/GenBank/DDBJ whole genome shotgun (WGS) entry which is preliminary data.</text>
</comment>
<accession>A0A9P6AG54</accession>
<organism evidence="2 3">
    <name type="scientific">Hydnum rufescens UP504</name>
    <dbReference type="NCBI Taxonomy" id="1448309"/>
    <lineage>
        <taxon>Eukaryota</taxon>
        <taxon>Fungi</taxon>
        <taxon>Dikarya</taxon>
        <taxon>Basidiomycota</taxon>
        <taxon>Agaricomycotina</taxon>
        <taxon>Agaricomycetes</taxon>
        <taxon>Cantharellales</taxon>
        <taxon>Hydnaceae</taxon>
        <taxon>Hydnum</taxon>
    </lineage>
</organism>
<evidence type="ECO:0000313" key="2">
    <source>
        <dbReference type="EMBL" id="KAF9504992.1"/>
    </source>
</evidence>
<evidence type="ECO:0000256" key="1">
    <source>
        <dbReference type="SAM" id="MobiDB-lite"/>
    </source>
</evidence>
<proteinExistence type="predicted"/>
<sequence>MSLEAQAAVAIMTDRNRGILMRDAEDMRDPAVAVTRRGKRPIPGKPEGRGKKHGRVAWAAATTIPAHSAVSVDSPVITDDTEPNATAASNVNVPESLLTTGGIEASPAPVESPLVTHTDAPASSHMSIPLDVNGNISAPSGSAFNPFVTAESSIGTSFTRSTGHGGGLDLFGPGALQVHAGGGTQSFNGIQFSPFAPMNNFPPTYQPQNPSSSRSVSALQLCQPYGYGDLMSAYQGMLQPDSLGSSSFDAQRSYGPSQQSYGPLQQSYGPLQQSHGLLQQGYSPLQQNFNSQDFSAASHTGPDIWRVSTGSNFPP</sequence>
<name>A0A9P6AG54_9AGAM</name>
<keyword evidence="3" id="KW-1185">Reference proteome</keyword>
<gene>
    <name evidence="2" type="ORF">BS47DRAFT_1354514</name>
</gene>
<dbReference type="AlphaFoldDB" id="A0A9P6AG54"/>
<feature type="compositionally biased region" description="Polar residues" evidence="1">
    <location>
        <begin position="244"/>
        <end position="298"/>
    </location>
</feature>